<accession>S4PVL8</accession>
<dbReference type="AlphaFoldDB" id="S4PVL8"/>
<reference evidence="1" key="1">
    <citation type="journal article" date="2013" name="BMC Genomics">
        <title>Unscrambling butterfly oogenesis.</title>
        <authorList>
            <person name="Carter J.M."/>
            <person name="Baker S.C."/>
            <person name="Pink R."/>
            <person name="Carter D.R."/>
            <person name="Collins A."/>
            <person name="Tomlin J."/>
            <person name="Gibbs M."/>
            <person name="Breuker C.J."/>
        </authorList>
    </citation>
    <scope>NUCLEOTIDE SEQUENCE</scope>
    <source>
        <tissue evidence="1">Ovary</tissue>
    </source>
</reference>
<feature type="non-terminal residue" evidence="1">
    <location>
        <position position="1"/>
    </location>
</feature>
<sequence>YSFRYRFTTNLFLIVHITYMKHDGDRWNKTFRIFFSKFYFNKLFMELEYIVRPGPLLECVRRCLAVAFKAYKRVRH</sequence>
<organism evidence="1">
    <name type="scientific">Pararge aegeria</name>
    <name type="common">speckled wood butterfly</name>
    <dbReference type="NCBI Taxonomy" id="116150"/>
    <lineage>
        <taxon>Eukaryota</taxon>
        <taxon>Metazoa</taxon>
        <taxon>Ecdysozoa</taxon>
        <taxon>Arthropoda</taxon>
        <taxon>Hexapoda</taxon>
        <taxon>Insecta</taxon>
        <taxon>Pterygota</taxon>
        <taxon>Neoptera</taxon>
        <taxon>Endopterygota</taxon>
        <taxon>Lepidoptera</taxon>
        <taxon>Glossata</taxon>
        <taxon>Ditrysia</taxon>
        <taxon>Papilionoidea</taxon>
        <taxon>Nymphalidae</taxon>
        <taxon>Satyrinae</taxon>
        <taxon>Satyrini</taxon>
        <taxon>Parargina</taxon>
        <taxon>Pararge</taxon>
    </lineage>
</organism>
<dbReference type="EMBL" id="GAIX01008313">
    <property type="protein sequence ID" value="JAA84247.1"/>
    <property type="molecule type" value="Transcribed_RNA"/>
</dbReference>
<reference evidence="1" key="2">
    <citation type="submission" date="2013-05" db="EMBL/GenBank/DDBJ databases">
        <authorList>
            <person name="Carter J.-M."/>
            <person name="Baker S.C."/>
            <person name="Pink R."/>
            <person name="Carter D.R.F."/>
            <person name="Collins A."/>
            <person name="Tomlin J."/>
            <person name="Gibbs M."/>
            <person name="Breuker C.J."/>
        </authorList>
    </citation>
    <scope>NUCLEOTIDE SEQUENCE</scope>
    <source>
        <tissue evidence="1">Ovary</tissue>
    </source>
</reference>
<evidence type="ECO:0000313" key="1">
    <source>
        <dbReference type="EMBL" id="JAA84247.1"/>
    </source>
</evidence>
<proteinExistence type="predicted"/>
<name>S4PVL8_9NEOP</name>
<protein>
    <submittedName>
        <fullName evidence="1">Uncharacterized protein</fullName>
    </submittedName>
</protein>